<keyword evidence="9" id="KW-1185">Reference proteome</keyword>
<evidence type="ECO:0000256" key="1">
    <source>
        <dbReference type="ARBA" id="ARBA00001974"/>
    </source>
</evidence>
<evidence type="ECO:0000256" key="6">
    <source>
        <dbReference type="ARBA" id="ARBA00023033"/>
    </source>
</evidence>
<dbReference type="PANTHER" id="PTHR46720:SF3">
    <property type="entry name" value="FAD-BINDING DOMAIN-CONTAINING PROTEIN-RELATED"/>
    <property type="match status" value="1"/>
</dbReference>
<evidence type="ECO:0000256" key="2">
    <source>
        <dbReference type="ARBA" id="ARBA00007992"/>
    </source>
</evidence>
<evidence type="ECO:0000313" key="9">
    <source>
        <dbReference type="Proteomes" id="UP000813444"/>
    </source>
</evidence>
<evidence type="ECO:0000259" key="7">
    <source>
        <dbReference type="Pfam" id="PF01494"/>
    </source>
</evidence>
<feature type="domain" description="FAD-binding" evidence="7">
    <location>
        <begin position="114"/>
        <end position="356"/>
    </location>
</feature>
<comment type="similarity">
    <text evidence="2">Belongs to the paxM FAD-dependent monooxygenase family.</text>
</comment>
<reference evidence="8" key="1">
    <citation type="journal article" date="2021" name="Nat. Commun.">
        <title>Genetic determinants of endophytism in the Arabidopsis root mycobiome.</title>
        <authorList>
            <person name="Mesny F."/>
            <person name="Miyauchi S."/>
            <person name="Thiergart T."/>
            <person name="Pickel B."/>
            <person name="Atanasova L."/>
            <person name="Karlsson M."/>
            <person name="Huettel B."/>
            <person name="Barry K.W."/>
            <person name="Haridas S."/>
            <person name="Chen C."/>
            <person name="Bauer D."/>
            <person name="Andreopoulos W."/>
            <person name="Pangilinan J."/>
            <person name="LaButti K."/>
            <person name="Riley R."/>
            <person name="Lipzen A."/>
            <person name="Clum A."/>
            <person name="Drula E."/>
            <person name="Henrissat B."/>
            <person name="Kohler A."/>
            <person name="Grigoriev I.V."/>
            <person name="Martin F.M."/>
            <person name="Hacquard S."/>
        </authorList>
    </citation>
    <scope>NUCLEOTIDE SEQUENCE</scope>
    <source>
        <strain evidence="8">MPI-CAGE-CH-0235</strain>
    </source>
</reference>
<organism evidence="8 9">
    <name type="scientific">Stachybotrys elegans</name>
    <dbReference type="NCBI Taxonomy" id="80388"/>
    <lineage>
        <taxon>Eukaryota</taxon>
        <taxon>Fungi</taxon>
        <taxon>Dikarya</taxon>
        <taxon>Ascomycota</taxon>
        <taxon>Pezizomycotina</taxon>
        <taxon>Sordariomycetes</taxon>
        <taxon>Hypocreomycetidae</taxon>
        <taxon>Hypocreales</taxon>
        <taxon>Stachybotryaceae</taxon>
        <taxon>Stachybotrys</taxon>
    </lineage>
</organism>
<sequence>MSIRIAIIGGGIAGATLANALVKHVHLDVHVYESAPEFSERGAGIGLSYLALGALETIIPSAIELFKKKAGAVAVGPARIVIGSGPNTGAIVSDISEDSGLAMNRAPLLKTLLESLPPKMLHANKKLSTVKQEDSGVVITFEDGSMESFDAVVGADGLFSTVRQAIVGVGFEATPAGWWDCRNLLPLDQVKARIGEESFEVDREFCWVGDEAFMMHAVVENGTKVQCIIAAMENDPPKTRKRSITRETLENALRKGWLGNPVATGMVELMLDQADPQAYSIWEHRSTPCYARGRLCIVGDAAHATSPWQGAGASLAVEDCVILGHLLGQVASVDTIEAAFRAFDIVRRPRCQGVIDTGLASGQLFCGQNPDVGLDSEKMGPAIGELYTDLDSLDITLHMEDASKQFKLL</sequence>
<comment type="caution">
    <text evidence="8">The sequence shown here is derived from an EMBL/GenBank/DDBJ whole genome shotgun (WGS) entry which is preliminary data.</text>
</comment>
<dbReference type="AlphaFoldDB" id="A0A8K0T9H4"/>
<comment type="cofactor">
    <cofactor evidence="1">
        <name>FAD</name>
        <dbReference type="ChEBI" id="CHEBI:57692"/>
    </cofactor>
</comment>
<evidence type="ECO:0000256" key="3">
    <source>
        <dbReference type="ARBA" id="ARBA00022630"/>
    </source>
</evidence>
<dbReference type="GO" id="GO:0044550">
    <property type="term" value="P:secondary metabolite biosynthetic process"/>
    <property type="evidence" value="ECO:0007669"/>
    <property type="project" value="TreeGrafter"/>
</dbReference>
<protein>
    <submittedName>
        <fullName evidence="8">Salicylate hydroxylase</fullName>
    </submittedName>
</protein>
<gene>
    <name evidence="8" type="ORF">B0I35DRAFT_466638</name>
</gene>
<dbReference type="EMBL" id="JAGPNK010000001">
    <property type="protein sequence ID" value="KAH7329664.1"/>
    <property type="molecule type" value="Genomic_DNA"/>
</dbReference>
<dbReference type="GO" id="GO:0071949">
    <property type="term" value="F:FAD binding"/>
    <property type="evidence" value="ECO:0007669"/>
    <property type="project" value="InterPro"/>
</dbReference>
<accession>A0A8K0T9H4</accession>
<dbReference type="Gene3D" id="3.50.50.60">
    <property type="entry name" value="FAD/NAD(P)-binding domain"/>
    <property type="match status" value="1"/>
</dbReference>
<keyword evidence="3" id="KW-0285">Flavoprotein</keyword>
<proteinExistence type="inferred from homology"/>
<dbReference type="Proteomes" id="UP000813444">
    <property type="component" value="Unassembled WGS sequence"/>
</dbReference>
<dbReference type="InterPro" id="IPR036188">
    <property type="entry name" value="FAD/NAD-bd_sf"/>
</dbReference>
<evidence type="ECO:0000313" key="8">
    <source>
        <dbReference type="EMBL" id="KAH7329664.1"/>
    </source>
</evidence>
<dbReference type="PANTHER" id="PTHR46720">
    <property type="entry name" value="HYDROXYLASE, PUTATIVE (AFU_ORTHOLOGUE AFUA_3G01460)-RELATED"/>
    <property type="match status" value="1"/>
</dbReference>
<keyword evidence="4" id="KW-0274">FAD</keyword>
<dbReference type="GO" id="GO:0004497">
    <property type="term" value="F:monooxygenase activity"/>
    <property type="evidence" value="ECO:0007669"/>
    <property type="project" value="UniProtKB-KW"/>
</dbReference>
<dbReference type="Pfam" id="PF13450">
    <property type="entry name" value="NAD_binding_8"/>
    <property type="match status" value="1"/>
</dbReference>
<evidence type="ECO:0000256" key="4">
    <source>
        <dbReference type="ARBA" id="ARBA00022827"/>
    </source>
</evidence>
<dbReference type="Pfam" id="PF01494">
    <property type="entry name" value="FAD_binding_3"/>
    <property type="match status" value="1"/>
</dbReference>
<dbReference type="SUPFAM" id="SSF51905">
    <property type="entry name" value="FAD/NAD(P)-binding domain"/>
    <property type="match status" value="1"/>
</dbReference>
<dbReference type="OrthoDB" id="417877at2759"/>
<dbReference type="InterPro" id="IPR002938">
    <property type="entry name" value="FAD-bd"/>
</dbReference>
<keyword evidence="5" id="KW-0560">Oxidoreductase</keyword>
<name>A0A8K0T9H4_9HYPO</name>
<evidence type="ECO:0000256" key="5">
    <source>
        <dbReference type="ARBA" id="ARBA00023002"/>
    </source>
</evidence>
<dbReference type="PRINTS" id="PR00420">
    <property type="entry name" value="RNGMNOXGNASE"/>
</dbReference>
<keyword evidence="6" id="KW-0503">Monooxygenase</keyword>
<dbReference type="InterPro" id="IPR051104">
    <property type="entry name" value="FAD_monoxygenase"/>
</dbReference>